<keyword evidence="1" id="KW-0732">Signal</keyword>
<gene>
    <name evidence="2" type="ORF">NEMBOFW57_007125</name>
</gene>
<protein>
    <submittedName>
        <fullName evidence="2">Uncharacterized protein</fullName>
    </submittedName>
</protein>
<dbReference type="EMBL" id="JAHCVI010000003">
    <property type="protein sequence ID" value="KAG7287613.1"/>
    <property type="molecule type" value="Genomic_DNA"/>
</dbReference>
<dbReference type="InterPro" id="IPR036770">
    <property type="entry name" value="Ankyrin_rpt-contain_sf"/>
</dbReference>
<proteinExistence type="predicted"/>
<reference evidence="2" key="1">
    <citation type="submission" date="2023-02" db="EMBL/GenBank/DDBJ databases">
        <authorList>
            <person name="Palmer J.M."/>
        </authorList>
    </citation>
    <scope>NUCLEOTIDE SEQUENCE</scope>
    <source>
        <strain evidence="2">FW57</strain>
    </source>
</reference>
<dbReference type="AlphaFoldDB" id="A0AAD4I071"/>
<evidence type="ECO:0000313" key="3">
    <source>
        <dbReference type="Proteomes" id="UP001197093"/>
    </source>
</evidence>
<organism evidence="2 3">
    <name type="scientific">Staphylotrichum longicolle</name>
    <dbReference type="NCBI Taxonomy" id="669026"/>
    <lineage>
        <taxon>Eukaryota</taxon>
        <taxon>Fungi</taxon>
        <taxon>Dikarya</taxon>
        <taxon>Ascomycota</taxon>
        <taxon>Pezizomycotina</taxon>
        <taxon>Sordariomycetes</taxon>
        <taxon>Sordariomycetidae</taxon>
        <taxon>Sordariales</taxon>
        <taxon>Chaetomiaceae</taxon>
        <taxon>Staphylotrichum</taxon>
    </lineage>
</organism>
<evidence type="ECO:0000256" key="1">
    <source>
        <dbReference type="SAM" id="SignalP"/>
    </source>
</evidence>
<feature type="chain" id="PRO_5042158542" evidence="1">
    <location>
        <begin position="20"/>
        <end position="411"/>
    </location>
</feature>
<keyword evidence="3" id="KW-1185">Reference proteome</keyword>
<dbReference type="Proteomes" id="UP001197093">
    <property type="component" value="Unassembled WGS sequence"/>
</dbReference>
<evidence type="ECO:0000313" key="2">
    <source>
        <dbReference type="EMBL" id="KAG7287613.1"/>
    </source>
</evidence>
<sequence length="411" mass="45926">MTCVSLLLLSGAEVNPAGADVNTPLCRLIVAPDFRRFIGLETGAAPSQETARWMIHLLLEDNPGKTHDDTQEALNFIKGLPDEWRRAVFRDPFCLALALQHGWPDLAQESWGFGLELGQFSEKLRAAYFIDHFWADDDDDLAELGEVCLDAAVRNEATSILEGLLELGVKAIPPQALLYLIDDVDNLGILKSLVEHGGKVHIRDNETDGDGTFQQHPHWLEMEGCINAMKLAILRRDHSAIRTMLKYSPEPVDPWFRYFYLKEAYTLLEPATVACLLEHPSMRFDEADITHEADLPLAHLVRNVGKICSRPGNPAVEYGPQARMDAVKIWIDCIAAFSQAGVDPTMRDRAGKSALDYLEEHLAYVGKDRFKNHLALALRLDGGLDPEHELGLAGCFYEVLKSIEIMQDTTE</sequence>
<name>A0AAD4I071_9PEZI</name>
<feature type="signal peptide" evidence="1">
    <location>
        <begin position="1"/>
        <end position="19"/>
    </location>
</feature>
<accession>A0AAD4I071</accession>
<dbReference type="Gene3D" id="1.25.40.20">
    <property type="entry name" value="Ankyrin repeat-containing domain"/>
    <property type="match status" value="1"/>
</dbReference>
<comment type="caution">
    <text evidence="2">The sequence shown here is derived from an EMBL/GenBank/DDBJ whole genome shotgun (WGS) entry which is preliminary data.</text>
</comment>